<dbReference type="OrthoDB" id="9151676at2"/>
<dbReference type="InterPro" id="IPR050469">
    <property type="entry name" value="Diguanylate_Cyclase"/>
</dbReference>
<dbReference type="InterPro" id="IPR000160">
    <property type="entry name" value="GGDEF_dom"/>
</dbReference>
<organism evidence="6 7">
    <name type="scientific">Chitinimonas arctica</name>
    <dbReference type="NCBI Taxonomy" id="2594795"/>
    <lineage>
        <taxon>Bacteria</taxon>
        <taxon>Pseudomonadati</taxon>
        <taxon>Pseudomonadota</taxon>
        <taxon>Betaproteobacteria</taxon>
        <taxon>Neisseriales</taxon>
        <taxon>Chitinibacteraceae</taxon>
        <taxon>Chitinimonas</taxon>
    </lineage>
</organism>
<protein>
    <recommendedName>
        <fullName evidence="1">diguanylate cyclase</fullName>
        <ecNumber evidence="1">2.7.7.65</ecNumber>
    </recommendedName>
</protein>
<dbReference type="PANTHER" id="PTHR45138:SF9">
    <property type="entry name" value="DIGUANYLATE CYCLASE DGCM-RELATED"/>
    <property type="match status" value="1"/>
</dbReference>
<evidence type="ECO:0000313" key="7">
    <source>
        <dbReference type="Proteomes" id="UP000317550"/>
    </source>
</evidence>
<dbReference type="InterPro" id="IPR003018">
    <property type="entry name" value="GAF"/>
</dbReference>
<dbReference type="Proteomes" id="UP000317550">
    <property type="component" value="Chromosome"/>
</dbReference>
<dbReference type="EMBL" id="CP041730">
    <property type="protein sequence ID" value="QDQ29076.1"/>
    <property type="molecule type" value="Genomic_DNA"/>
</dbReference>
<dbReference type="KEGG" id="cari:FNU76_23500"/>
<keyword evidence="7" id="KW-1185">Reference proteome</keyword>
<dbReference type="InterPro" id="IPR029787">
    <property type="entry name" value="Nucleotide_cyclase"/>
</dbReference>
<keyword evidence="3" id="KW-0175">Coiled coil</keyword>
<feature type="coiled-coil region" evidence="3">
    <location>
        <begin position="157"/>
        <end position="184"/>
    </location>
</feature>
<dbReference type="EC" id="2.7.7.65" evidence="1"/>
<dbReference type="SMART" id="SM00267">
    <property type="entry name" value="GGDEF"/>
    <property type="match status" value="1"/>
</dbReference>
<dbReference type="Pfam" id="PF01590">
    <property type="entry name" value="GAF"/>
    <property type="match status" value="1"/>
</dbReference>
<dbReference type="CDD" id="cd01949">
    <property type="entry name" value="GGDEF"/>
    <property type="match status" value="1"/>
</dbReference>
<feature type="domain" description="GGDEF" evidence="5">
    <location>
        <begin position="208"/>
        <end position="342"/>
    </location>
</feature>
<evidence type="ECO:0000313" key="6">
    <source>
        <dbReference type="EMBL" id="QDQ29076.1"/>
    </source>
</evidence>
<dbReference type="GO" id="GO:0052621">
    <property type="term" value="F:diguanylate cyclase activity"/>
    <property type="evidence" value="ECO:0007669"/>
    <property type="project" value="UniProtKB-EC"/>
</dbReference>
<evidence type="ECO:0000256" key="2">
    <source>
        <dbReference type="ARBA" id="ARBA00034247"/>
    </source>
</evidence>
<dbReference type="PANTHER" id="PTHR45138">
    <property type="entry name" value="REGULATORY COMPONENTS OF SENSORY TRANSDUCTION SYSTEM"/>
    <property type="match status" value="1"/>
</dbReference>
<sequence>MPASDEASAEIDRLAALARYDILHTAAEVEFDFLTRLAAELCHTQYAFVVFVDDRHVWAKSCFGVAEVAAMPREQDYCDLVVRSGQPLLVPDLTDDARTANLLPTLQMGFRSYAGVPLISDDGYTLGTLCVLDRQARPIDDTQLLLLQALARQTMALVELRHCKRELEANLRKLTLLANQDELTGLMNRRRLMEKLAEECARARRFQQPLGLVMLDLDHFKAVNDQWGHGAGDTVLLNTGKTILQTLRETDSAGRYGGEEFCLLLPATNLDGAATVAEILRGRLAGHPREPGSAPSHVTASFGVSATEAGETARAAVLLETADRALYRAKAAGRNRVELAPSALYSQTHPTHSPDKHSSGAS</sequence>
<evidence type="ECO:0000256" key="1">
    <source>
        <dbReference type="ARBA" id="ARBA00012528"/>
    </source>
</evidence>
<reference evidence="7" key="1">
    <citation type="submission" date="2019-07" db="EMBL/GenBank/DDBJ databases">
        <title>Chitinimonas sp. nov., isolated from Ny-Alesund, arctica soil.</title>
        <authorList>
            <person name="Xu Q."/>
            <person name="Peng F."/>
        </authorList>
    </citation>
    <scope>NUCLEOTIDE SEQUENCE [LARGE SCALE GENOMIC DNA]</scope>
    <source>
        <strain evidence="7">R3-44</strain>
    </source>
</reference>
<proteinExistence type="predicted"/>
<accession>A0A516SLN5</accession>
<gene>
    <name evidence="6" type="ORF">FNU76_23500</name>
</gene>
<evidence type="ECO:0000256" key="3">
    <source>
        <dbReference type="SAM" id="Coils"/>
    </source>
</evidence>
<dbReference type="AlphaFoldDB" id="A0A516SLN5"/>
<dbReference type="InterPro" id="IPR029016">
    <property type="entry name" value="GAF-like_dom_sf"/>
</dbReference>
<dbReference type="RefSeq" id="WP_144280458.1">
    <property type="nucleotide sequence ID" value="NZ_CP041730.1"/>
</dbReference>
<evidence type="ECO:0000256" key="4">
    <source>
        <dbReference type="SAM" id="MobiDB-lite"/>
    </source>
</evidence>
<dbReference type="SMART" id="SM00065">
    <property type="entry name" value="GAF"/>
    <property type="match status" value="1"/>
</dbReference>
<dbReference type="InterPro" id="IPR043128">
    <property type="entry name" value="Rev_trsase/Diguanyl_cyclase"/>
</dbReference>
<dbReference type="PROSITE" id="PS50887">
    <property type="entry name" value="GGDEF"/>
    <property type="match status" value="1"/>
</dbReference>
<dbReference type="Gene3D" id="3.30.70.270">
    <property type="match status" value="1"/>
</dbReference>
<feature type="compositionally biased region" description="Basic and acidic residues" evidence="4">
    <location>
        <begin position="352"/>
        <end position="362"/>
    </location>
</feature>
<dbReference type="SUPFAM" id="SSF55781">
    <property type="entry name" value="GAF domain-like"/>
    <property type="match status" value="1"/>
</dbReference>
<evidence type="ECO:0000259" key="5">
    <source>
        <dbReference type="PROSITE" id="PS50887"/>
    </source>
</evidence>
<dbReference type="GO" id="GO:1902201">
    <property type="term" value="P:negative regulation of bacterial-type flagellum-dependent cell motility"/>
    <property type="evidence" value="ECO:0007669"/>
    <property type="project" value="TreeGrafter"/>
</dbReference>
<dbReference type="GO" id="GO:0005886">
    <property type="term" value="C:plasma membrane"/>
    <property type="evidence" value="ECO:0007669"/>
    <property type="project" value="TreeGrafter"/>
</dbReference>
<dbReference type="Gene3D" id="3.30.450.40">
    <property type="match status" value="1"/>
</dbReference>
<dbReference type="SUPFAM" id="SSF55073">
    <property type="entry name" value="Nucleotide cyclase"/>
    <property type="match status" value="1"/>
</dbReference>
<dbReference type="Pfam" id="PF00990">
    <property type="entry name" value="GGDEF"/>
    <property type="match status" value="1"/>
</dbReference>
<feature type="region of interest" description="Disordered" evidence="4">
    <location>
        <begin position="340"/>
        <end position="362"/>
    </location>
</feature>
<dbReference type="FunFam" id="3.30.70.270:FF:000001">
    <property type="entry name" value="Diguanylate cyclase domain protein"/>
    <property type="match status" value="1"/>
</dbReference>
<name>A0A516SLN5_9NEIS</name>
<comment type="catalytic activity">
    <reaction evidence="2">
        <text>2 GTP = 3',3'-c-di-GMP + 2 diphosphate</text>
        <dbReference type="Rhea" id="RHEA:24898"/>
        <dbReference type="ChEBI" id="CHEBI:33019"/>
        <dbReference type="ChEBI" id="CHEBI:37565"/>
        <dbReference type="ChEBI" id="CHEBI:58805"/>
        <dbReference type="EC" id="2.7.7.65"/>
    </reaction>
</comment>
<dbReference type="NCBIfam" id="TIGR00254">
    <property type="entry name" value="GGDEF"/>
    <property type="match status" value="1"/>
</dbReference>
<dbReference type="GO" id="GO:0043709">
    <property type="term" value="P:cell adhesion involved in single-species biofilm formation"/>
    <property type="evidence" value="ECO:0007669"/>
    <property type="project" value="TreeGrafter"/>
</dbReference>